<dbReference type="PANTHER" id="PTHR33116:SF84">
    <property type="entry name" value="RNA-DIRECTED DNA POLYMERASE"/>
    <property type="match status" value="1"/>
</dbReference>
<evidence type="ECO:0008006" key="4">
    <source>
        <dbReference type="Google" id="ProtNLM"/>
    </source>
</evidence>
<evidence type="ECO:0000313" key="2">
    <source>
        <dbReference type="EnsemblPlants" id="cds.evm.model.06.1568"/>
    </source>
</evidence>
<evidence type="ECO:0000313" key="3">
    <source>
        <dbReference type="Proteomes" id="UP000596661"/>
    </source>
</evidence>
<dbReference type="Gramene" id="evm.model.06.1568">
    <property type="protein sequence ID" value="cds.evm.model.06.1568"/>
    <property type="gene ID" value="evm.TU.06.1568"/>
</dbReference>
<dbReference type="EnsemblPlants" id="evm.model.06.1568">
    <property type="protein sequence ID" value="cds.evm.model.06.1568"/>
    <property type="gene ID" value="evm.TU.06.1568"/>
</dbReference>
<dbReference type="PANTHER" id="PTHR33116">
    <property type="entry name" value="REVERSE TRANSCRIPTASE ZINC-BINDING DOMAIN-CONTAINING PROTEIN-RELATED-RELATED"/>
    <property type="match status" value="1"/>
</dbReference>
<keyword evidence="1" id="KW-0472">Membrane</keyword>
<feature type="transmembrane region" description="Helical" evidence="1">
    <location>
        <begin position="60"/>
        <end position="78"/>
    </location>
</feature>
<reference evidence="2" key="1">
    <citation type="submission" date="2018-11" db="EMBL/GenBank/DDBJ databases">
        <authorList>
            <person name="Grassa J C."/>
        </authorList>
    </citation>
    <scope>NUCLEOTIDE SEQUENCE [LARGE SCALE GENOMIC DNA]</scope>
</reference>
<dbReference type="OMA" id="MINAICR"/>
<organism evidence="2 3">
    <name type="scientific">Cannabis sativa</name>
    <name type="common">Hemp</name>
    <name type="synonym">Marijuana</name>
    <dbReference type="NCBI Taxonomy" id="3483"/>
    <lineage>
        <taxon>Eukaryota</taxon>
        <taxon>Viridiplantae</taxon>
        <taxon>Streptophyta</taxon>
        <taxon>Embryophyta</taxon>
        <taxon>Tracheophyta</taxon>
        <taxon>Spermatophyta</taxon>
        <taxon>Magnoliopsida</taxon>
        <taxon>eudicotyledons</taxon>
        <taxon>Gunneridae</taxon>
        <taxon>Pentapetalae</taxon>
        <taxon>rosids</taxon>
        <taxon>fabids</taxon>
        <taxon>Rosales</taxon>
        <taxon>Cannabaceae</taxon>
        <taxon>Cannabis</taxon>
    </lineage>
</organism>
<keyword evidence="1" id="KW-1133">Transmembrane helix</keyword>
<evidence type="ECO:0000256" key="1">
    <source>
        <dbReference type="SAM" id="Phobius"/>
    </source>
</evidence>
<reference evidence="2" key="2">
    <citation type="submission" date="2021-03" db="UniProtKB">
        <authorList>
            <consortium name="EnsemblPlants"/>
        </authorList>
    </citation>
    <scope>IDENTIFICATION</scope>
</reference>
<name>A0A803PV22_CANSA</name>
<dbReference type="Proteomes" id="UP000596661">
    <property type="component" value="Chromosome 6"/>
</dbReference>
<accession>A0A803PV22</accession>
<protein>
    <recommendedName>
        <fullName evidence="4">Reverse transcriptase</fullName>
    </recommendedName>
</protein>
<proteinExistence type="predicted"/>
<sequence>MDRYEELRVIEASGYSKGVMPFKYLGVPIFSKRLSKLDCEILTEKMIQRVRLWSSRNLSFAGRATFVNYVLIAIHIYWSQIMILPKKILEMINAICRSFLWKGEAESIGIGKVAWSKLCTPKSAGALVFKDIISWNPAAIGKFVWALTLKKENL</sequence>
<dbReference type="AlphaFoldDB" id="A0A803PV22"/>
<keyword evidence="3" id="KW-1185">Reference proteome</keyword>
<dbReference type="EMBL" id="UZAU01000615">
    <property type="status" value="NOT_ANNOTATED_CDS"/>
    <property type="molecule type" value="Genomic_DNA"/>
</dbReference>
<keyword evidence="1" id="KW-0812">Transmembrane</keyword>